<evidence type="ECO:0000259" key="3">
    <source>
        <dbReference type="PROSITE" id="PS51762"/>
    </source>
</evidence>
<dbReference type="PANTHER" id="PTHR10963">
    <property type="entry name" value="GLYCOSYL HYDROLASE-RELATED"/>
    <property type="match status" value="1"/>
</dbReference>
<dbReference type="SUPFAM" id="SSF49899">
    <property type="entry name" value="Concanavalin A-like lectins/glucanases"/>
    <property type="match status" value="1"/>
</dbReference>
<evidence type="ECO:0000313" key="4">
    <source>
        <dbReference type="Proteomes" id="UP000192223"/>
    </source>
</evidence>
<dbReference type="InterPro" id="IPR000757">
    <property type="entry name" value="Beta-glucanase-like"/>
</dbReference>
<dbReference type="Gene3D" id="2.60.120.200">
    <property type="match status" value="1"/>
</dbReference>
<keyword evidence="4" id="KW-1185">Reference proteome</keyword>
<dbReference type="GO" id="GO:0005975">
    <property type="term" value="P:carbohydrate metabolic process"/>
    <property type="evidence" value="ECO:0007669"/>
    <property type="project" value="InterPro"/>
</dbReference>
<sequence>MLKFTVLLCGCFVAYVYGDCLSSITKVGGEKAPSTVCSGDLVFQDEFDFLDFTKWQHENTLTGGGNWEFEWYTNNRTNSYVSDGVLKIVPTLTADHVGEAGLTSTTVNLYGATEEESCTNNANYGCERSGTPDNILNPIKSARLRTYKSFHFTYGRVEIRAKMPKGDWIWPAIWMMPRYNAYGGWPTSGEIDISEVRGNADLRQNGEQIGVQQHGSTLHWGPSFFANRDSRTHWTKNNAAGWNDDFHVYGVTWTDQSITFTVDGETIGSVAPNTNFWDFGDLANSGYSNPWGTNSRMAPFDQNFYIILNVAVGGTNYFPDDVVNGNGAKPWENTSGRASTDFWNGRNQWLPTWDGLNSALQVDYVRVYAI</sequence>
<comment type="similarity">
    <text evidence="1">Belongs to the glycosyl hydrolase 16 family.</text>
</comment>
<dbReference type="KEGG" id="apln:108740840"/>
<feature type="domain" description="GH16" evidence="3">
    <location>
        <begin position="25"/>
        <end position="370"/>
    </location>
</feature>
<dbReference type="PROSITE" id="PS51762">
    <property type="entry name" value="GH16_2"/>
    <property type="match status" value="1"/>
</dbReference>
<dbReference type="GeneID" id="108740840"/>
<proteinExistence type="inferred from homology"/>
<protein>
    <submittedName>
        <fullName evidence="5 6">Beta-1,3-glucan-binding protein-like</fullName>
    </submittedName>
</protein>
<dbReference type="InterPro" id="IPR050546">
    <property type="entry name" value="Glycosyl_Hydrlase_16"/>
</dbReference>
<reference evidence="5 6" key="1">
    <citation type="submission" date="2025-04" db="UniProtKB">
        <authorList>
            <consortium name="RefSeq"/>
        </authorList>
    </citation>
    <scope>IDENTIFICATION</scope>
    <source>
        <tissue evidence="5 6">Entire body</tissue>
    </source>
</reference>
<dbReference type="RefSeq" id="XP_018330842.1">
    <property type="nucleotide sequence ID" value="XM_018475340.1"/>
</dbReference>
<dbReference type="CDD" id="cd08024">
    <property type="entry name" value="GH16_CCF"/>
    <property type="match status" value="1"/>
</dbReference>
<dbReference type="Proteomes" id="UP000192223">
    <property type="component" value="Unplaced"/>
</dbReference>
<keyword evidence="2" id="KW-0732">Signal</keyword>
<accession>A0A1W4XEG8</accession>
<evidence type="ECO:0000256" key="2">
    <source>
        <dbReference type="SAM" id="SignalP"/>
    </source>
</evidence>
<dbReference type="RefSeq" id="XP_025836434.1">
    <property type="nucleotide sequence ID" value="XM_025980649.1"/>
</dbReference>
<feature type="chain" id="PRO_5010817870" evidence="2">
    <location>
        <begin position="19"/>
        <end position="370"/>
    </location>
</feature>
<feature type="signal peptide" evidence="2">
    <location>
        <begin position="1"/>
        <end position="18"/>
    </location>
</feature>
<dbReference type="AlphaFoldDB" id="A0A1W4XEG8"/>
<name>A0A1W4XEG8_AGRPL</name>
<dbReference type="GO" id="GO:0004553">
    <property type="term" value="F:hydrolase activity, hydrolyzing O-glycosyl compounds"/>
    <property type="evidence" value="ECO:0007669"/>
    <property type="project" value="InterPro"/>
</dbReference>
<evidence type="ECO:0000313" key="6">
    <source>
        <dbReference type="RefSeq" id="XP_025836434.1"/>
    </source>
</evidence>
<dbReference type="InterPro" id="IPR013320">
    <property type="entry name" value="ConA-like_dom_sf"/>
</dbReference>
<organism evidence="4 5">
    <name type="scientific">Agrilus planipennis</name>
    <name type="common">Emerald ash borer</name>
    <name type="synonym">Agrilus marcopoli</name>
    <dbReference type="NCBI Taxonomy" id="224129"/>
    <lineage>
        <taxon>Eukaryota</taxon>
        <taxon>Metazoa</taxon>
        <taxon>Ecdysozoa</taxon>
        <taxon>Arthropoda</taxon>
        <taxon>Hexapoda</taxon>
        <taxon>Insecta</taxon>
        <taxon>Pterygota</taxon>
        <taxon>Neoptera</taxon>
        <taxon>Endopterygota</taxon>
        <taxon>Coleoptera</taxon>
        <taxon>Polyphaga</taxon>
        <taxon>Elateriformia</taxon>
        <taxon>Buprestoidea</taxon>
        <taxon>Buprestidae</taxon>
        <taxon>Agrilinae</taxon>
        <taxon>Agrilus</taxon>
    </lineage>
</organism>
<dbReference type="PANTHER" id="PTHR10963:SF55">
    <property type="entry name" value="GLYCOSIDE HYDROLASE FAMILY 16 PROTEIN"/>
    <property type="match status" value="1"/>
</dbReference>
<evidence type="ECO:0000313" key="5">
    <source>
        <dbReference type="RefSeq" id="XP_018330842.1"/>
    </source>
</evidence>
<evidence type="ECO:0000256" key="1">
    <source>
        <dbReference type="ARBA" id="ARBA00006865"/>
    </source>
</evidence>
<dbReference type="Pfam" id="PF00722">
    <property type="entry name" value="Glyco_hydro_16"/>
    <property type="match status" value="1"/>
</dbReference>
<dbReference type="OrthoDB" id="4781at2759"/>
<dbReference type="STRING" id="224129.A0A1W4XEG8"/>
<gene>
    <name evidence="5 6" type="primary">LOC108740840</name>
</gene>